<dbReference type="Gene3D" id="3.40.50.150">
    <property type="entry name" value="Vaccinia Virus protein VP39"/>
    <property type="match status" value="1"/>
</dbReference>
<reference evidence="6 7" key="1">
    <citation type="submission" date="2016-12" db="EMBL/GenBank/DDBJ databases">
        <title>Genome sequencing of Methylocaldum marinum.</title>
        <authorList>
            <person name="Takeuchi M."/>
            <person name="Kamagata Y."/>
            <person name="Hiraoka S."/>
            <person name="Oshima K."/>
            <person name="Hattori M."/>
            <person name="Iwasaki W."/>
        </authorList>
    </citation>
    <scope>NUCLEOTIDE SEQUENCE [LARGE SCALE GENOMIC DNA]</scope>
    <source>
        <strain evidence="6 7">S8</strain>
    </source>
</reference>
<evidence type="ECO:0000256" key="2">
    <source>
        <dbReference type="ARBA" id="ARBA00022679"/>
    </source>
</evidence>
<keyword evidence="2 4" id="KW-0808">Transferase</keyword>
<dbReference type="PROSITE" id="PS51006">
    <property type="entry name" value="PABS_2"/>
    <property type="match status" value="1"/>
</dbReference>
<dbReference type="EMBL" id="AP017928">
    <property type="protein sequence ID" value="BBA35973.1"/>
    <property type="molecule type" value="Genomic_DNA"/>
</dbReference>
<feature type="domain" description="PABS" evidence="5">
    <location>
        <begin position="1"/>
        <end position="222"/>
    </location>
</feature>
<comment type="similarity">
    <text evidence="1">Belongs to the spermidine/spermine synthase family.</text>
</comment>
<dbReference type="OrthoDB" id="117774at2"/>
<dbReference type="AlphaFoldDB" id="A0A250KWD3"/>
<dbReference type="PANTHER" id="PTHR43317:SF1">
    <property type="entry name" value="THERMOSPERMINE SYNTHASE ACAULIS5"/>
    <property type="match status" value="1"/>
</dbReference>
<dbReference type="Proteomes" id="UP000266313">
    <property type="component" value="Chromosome"/>
</dbReference>
<dbReference type="Pfam" id="PF01564">
    <property type="entry name" value="Spermine_synth"/>
    <property type="match status" value="1"/>
</dbReference>
<dbReference type="PANTHER" id="PTHR43317">
    <property type="entry name" value="THERMOSPERMINE SYNTHASE ACAULIS5"/>
    <property type="match status" value="1"/>
</dbReference>
<evidence type="ECO:0000256" key="3">
    <source>
        <dbReference type="ARBA" id="ARBA00023115"/>
    </source>
</evidence>
<dbReference type="InterPro" id="IPR030374">
    <property type="entry name" value="PABS"/>
</dbReference>
<dbReference type="KEGG" id="mmai:sS8_4042"/>
<dbReference type="CDD" id="cd02440">
    <property type="entry name" value="AdoMet_MTases"/>
    <property type="match status" value="1"/>
</dbReference>
<evidence type="ECO:0000256" key="4">
    <source>
        <dbReference type="PROSITE-ProRule" id="PRU00354"/>
    </source>
</evidence>
<evidence type="ECO:0000256" key="1">
    <source>
        <dbReference type="ARBA" id="ARBA00007867"/>
    </source>
</evidence>
<dbReference type="GO" id="GO:0006596">
    <property type="term" value="P:polyamine biosynthetic process"/>
    <property type="evidence" value="ECO:0007669"/>
    <property type="project" value="UniProtKB-UniRule"/>
</dbReference>
<name>A0A250KWD3_9GAMM</name>
<dbReference type="GO" id="GO:0016740">
    <property type="term" value="F:transferase activity"/>
    <property type="evidence" value="ECO:0007669"/>
    <property type="project" value="UniProtKB-UniRule"/>
</dbReference>
<accession>A0A250KWD3</accession>
<gene>
    <name evidence="6" type="ORF">sS8_4042</name>
</gene>
<organism evidence="6 7">
    <name type="scientific">Methylocaldum marinum</name>
    <dbReference type="NCBI Taxonomy" id="1432792"/>
    <lineage>
        <taxon>Bacteria</taxon>
        <taxon>Pseudomonadati</taxon>
        <taxon>Pseudomonadota</taxon>
        <taxon>Gammaproteobacteria</taxon>
        <taxon>Methylococcales</taxon>
        <taxon>Methylococcaceae</taxon>
        <taxon>Methylocaldum</taxon>
    </lineage>
</organism>
<sequence>MRKYGGVLVHCCRDDLGLIEVVDTYGVRSLHFGTHPKQSAMSLAEPEKLELSYARAMLAGLLFKPEPRKILLLGLGGGTLAKFLFNQFPECRIDAVEWRAAVAEIAYEYFGLPRDARLGVHVSDVNEFVCAEAERRGEAYDYILVDVFDHQGLAEAVNQQDFFSASRRLLHHEGILAINLWGTQTQSLRQSMSLLNLYFERRTMRLQVPGRGNVIGFGFGQHVERAEIAELNQQAKTLELLLGIEFPRLLRLLSYSGWR</sequence>
<keyword evidence="3 4" id="KW-0620">Polyamine biosynthesis</keyword>
<evidence type="ECO:0000259" key="5">
    <source>
        <dbReference type="PROSITE" id="PS51006"/>
    </source>
</evidence>
<dbReference type="InterPro" id="IPR029063">
    <property type="entry name" value="SAM-dependent_MTases_sf"/>
</dbReference>
<protein>
    <recommendedName>
        <fullName evidence="5">PABS domain-containing protein</fullName>
    </recommendedName>
</protein>
<proteinExistence type="inferred from homology"/>
<dbReference type="RefSeq" id="WP_119632899.1">
    <property type="nucleotide sequence ID" value="NZ_AP017928.1"/>
</dbReference>
<evidence type="ECO:0000313" key="7">
    <source>
        <dbReference type="Proteomes" id="UP000266313"/>
    </source>
</evidence>
<dbReference type="SUPFAM" id="SSF53335">
    <property type="entry name" value="S-adenosyl-L-methionine-dependent methyltransferases"/>
    <property type="match status" value="1"/>
</dbReference>
<keyword evidence="7" id="KW-1185">Reference proteome</keyword>
<feature type="active site" description="Proton acceptor" evidence="4">
    <location>
        <position position="146"/>
    </location>
</feature>
<evidence type="ECO:0000313" key="6">
    <source>
        <dbReference type="EMBL" id="BBA35973.1"/>
    </source>
</evidence>